<evidence type="ECO:0000313" key="4">
    <source>
        <dbReference type="Proteomes" id="UP000270094"/>
    </source>
</evidence>
<dbReference type="AlphaFoldDB" id="A0A3P7JRT5"/>
<feature type="domain" description="IFT80 second beta-propeller" evidence="1">
    <location>
        <begin position="1"/>
        <end position="135"/>
    </location>
</feature>
<dbReference type="PANTHER" id="PTHR24098">
    <property type="entry name" value="OUTER SEGMENT 5"/>
    <property type="match status" value="1"/>
</dbReference>
<dbReference type="GO" id="GO:0060271">
    <property type="term" value="P:cilium assembly"/>
    <property type="evidence" value="ECO:0007669"/>
    <property type="project" value="TreeGrafter"/>
</dbReference>
<evidence type="ECO:0000259" key="2">
    <source>
        <dbReference type="Pfam" id="PF23387"/>
    </source>
</evidence>
<reference evidence="3 4" key="1">
    <citation type="submission" date="2018-11" db="EMBL/GenBank/DDBJ databases">
        <authorList>
            <consortium name="Pathogen Informatics"/>
        </authorList>
    </citation>
    <scope>NUCLEOTIDE SEQUENCE [LARGE SCALE GENOMIC DNA]</scope>
</reference>
<evidence type="ECO:0000313" key="3">
    <source>
        <dbReference type="EMBL" id="VDM81494.1"/>
    </source>
</evidence>
<dbReference type="OrthoDB" id="408728at2759"/>
<proteinExistence type="predicted"/>
<accession>A0A3P7JRT5</accession>
<dbReference type="InterPro" id="IPR056157">
    <property type="entry name" value="TPR_IFT80_172_dom"/>
</dbReference>
<dbReference type="GO" id="GO:0005929">
    <property type="term" value="C:cilium"/>
    <property type="evidence" value="ECO:0007669"/>
    <property type="project" value="TreeGrafter"/>
</dbReference>
<dbReference type="Proteomes" id="UP000270094">
    <property type="component" value="Unassembled WGS sequence"/>
</dbReference>
<dbReference type="InterPro" id="IPR056456">
    <property type="entry name" value="Beta-prop_IFT80_2nd"/>
</dbReference>
<dbReference type="Pfam" id="PF23335">
    <property type="entry name" value="Beta-prop_IFT80_2nd"/>
    <property type="match status" value="1"/>
</dbReference>
<dbReference type="EMBL" id="UYYB01113210">
    <property type="protein sequence ID" value="VDM81494.1"/>
    <property type="molecule type" value="Genomic_DNA"/>
</dbReference>
<dbReference type="PANTHER" id="PTHR24098:SF0">
    <property type="entry name" value="OUTER SEGMENT 5"/>
    <property type="match status" value="1"/>
</dbReference>
<evidence type="ECO:0000259" key="1">
    <source>
        <dbReference type="Pfam" id="PF23335"/>
    </source>
</evidence>
<organism evidence="3 4">
    <name type="scientific">Strongylus vulgaris</name>
    <name type="common">Blood worm</name>
    <dbReference type="NCBI Taxonomy" id="40348"/>
    <lineage>
        <taxon>Eukaryota</taxon>
        <taxon>Metazoa</taxon>
        <taxon>Ecdysozoa</taxon>
        <taxon>Nematoda</taxon>
        <taxon>Chromadorea</taxon>
        <taxon>Rhabditida</taxon>
        <taxon>Rhabditina</taxon>
        <taxon>Rhabditomorpha</taxon>
        <taxon>Strongyloidea</taxon>
        <taxon>Strongylidae</taxon>
        <taxon>Strongylus</taxon>
    </lineage>
</organism>
<dbReference type="Pfam" id="PF23387">
    <property type="entry name" value="TPR_IFT80_172"/>
    <property type="match status" value="1"/>
</dbReference>
<name>A0A3P7JRT5_STRVU</name>
<gene>
    <name evidence="3" type="ORF">SVUK_LOCUS16492</name>
</gene>
<protein>
    <submittedName>
        <fullName evidence="3">Uncharacterized protein</fullName>
    </submittedName>
</protein>
<dbReference type="GO" id="GO:0030992">
    <property type="term" value="C:intraciliary transport particle B"/>
    <property type="evidence" value="ECO:0007669"/>
    <property type="project" value="TreeGrafter"/>
</dbReference>
<feature type="domain" description="IFT80/172/WDR35 TPR" evidence="2">
    <location>
        <begin position="164"/>
        <end position="307"/>
    </location>
</feature>
<sequence>MELTLSQCGKLNERIVAFRDSDAAVLVAKVKTYGIAQRIARIGSSVEHLHFSNTTNMLAGVGEGRVIVWPAVEIAFIDRTLLQQSIIDKPVSALGKFPILRSFTDNVINLRSFTDNVINLRRSDGSLVATTIPPFAGSLLEYTSNSKWDQAIRLCRHIKSDVTWAMLAGLATIAQNTYAAEIAYGALEEAEKVKMLAEARTHPNKEVRAAMMLLLAGKVPEADNLLEKGGSIYRAVMLNIIMMRWSRALDIAVKHNAYLEVVMGYRQRYLEKLGREETDEKFIRHRGEVEIDFNHIREVMAEAEAAEGITK</sequence>
<keyword evidence="4" id="KW-1185">Reference proteome</keyword>